<name>A0A9W7E2K1_9STRA</name>
<evidence type="ECO:0000313" key="3">
    <source>
        <dbReference type="Proteomes" id="UP001165082"/>
    </source>
</evidence>
<protein>
    <submittedName>
        <fullName evidence="2">Uncharacterized protein</fullName>
    </submittedName>
</protein>
<comment type="caution">
    <text evidence="2">The sequence shown here is derived from an EMBL/GenBank/DDBJ whole genome shotgun (WGS) entry which is preliminary data.</text>
</comment>
<proteinExistence type="predicted"/>
<evidence type="ECO:0000313" key="2">
    <source>
        <dbReference type="EMBL" id="GMH65734.1"/>
    </source>
</evidence>
<dbReference type="OrthoDB" id="197638at2759"/>
<keyword evidence="1" id="KW-0732">Signal</keyword>
<dbReference type="EMBL" id="BRXZ01002590">
    <property type="protein sequence ID" value="GMH65734.1"/>
    <property type="molecule type" value="Genomic_DNA"/>
</dbReference>
<feature type="signal peptide" evidence="1">
    <location>
        <begin position="1"/>
        <end position="25"/>
    </location>
</feature>
<accession>A0A9W7E2K1</accession>
<feature type="chain" id="PRO_5040758830" evidence="1">
    <location>
        <begin position="26"/>
        <end position="551"/>
    </location>
</feature>
<keyword evidence="3" id="KW-1185">Reference proteome</keyword>
<sequence length="551" mass="62676">MEGTRARYAFALSAFLIVVLFLSKSDHLLNVYKQGLIFVKNAGPQLRGNDTISVDDDDYYYYEGEDDPGSKDEDKDNAAIAAMQSFLNTPVFEPFEEGLVSKECIGYETSYTKSMKSRTAIVLSGKYTGGHLKFTLESISRAFDTDDIEVFIYVLYSTDEELEDMERLFDSRPWIVSVLFERWSDDLHAKIVSEVISNNEVKGVNNTYPPCCLNGCCSIGKHECKEVRELCKIENPNGFPAITWSLIRGWRLSMSVWERYVVKVRKGNPHRIMFRARLDTFFPIVDRDVDWGGEAADYIHSTDEVADIWVPWGGRDLLAETPPKRPPFTDFEIKESVKNRASPSMSIQDKIVIGKPMAIAKVFKEIGLHIGDHEWRTDETAEIMFWEALSKLGFAEAKVGRFTWIVATIRSKGKTTTDPNTSGDVYFHYNCLRRNDGEKNSPGYPGMQIKNLNLYGFPSHNFGCSCRKEFRLPPFHPQIKNGKTNLDLTNDLNCTDKPEVANELEATEDIVYPRVSGLRFCGPFMKVRHHNNAVESPYVPFISANPLSDWP</sequence>
<organism evidence="2 3">
    <name type="scientific">Triparma retinervis</name>
    <dbReference type="NCBI Taxonomy" id="2557542"/>
    <lineage>
        <taxon>Eukaryota</taxon>
        <taxon>Sar</taxon>
        <taxon>Stramenopiles</taxon>
        <taxon>Ochrophyta</taxon>
        <taxon>Bolidophyceae</taxon>
        <taxon>Parmales</taxon>
        <taxon>Triparmaceae</taxon>
        <taxon>Triparma</taxon>
    </lineage>
</organism>
<dbReference type="AlphaFoldDB" id="A0A9W7E2K1"/>
<dbReference type="Proteomes" id="UP001165082">
    <property type="component" value="Unassembled WGS sequence"/>
</dbReference>
<gene>
    <name evidence="2" type="ORF">TrRE_jg8853</name>
</gene>
<evidence type="ECO:0000256" key="1">
    <source>
        <dbReference type="SAM" id="SignalP"/>
    </source>
</evidence>
<reference evidence="2" key="1">
    <citation type="submission" date="2022-07" db="EMBL/GenBank/DDBJ databases">
        <title>Genome analysis of Parmales, a sister group of diatoms, reveals the evolutionary specialization of diatoms from phago-mixotrophs to photoautotrophs.</title>
        <authorList>
            <person name="Ban H."/>
            <person name="Sato S."/>
            <person name="Yoshikawa S."/>
            <person name="Kazumasa Y."/>
            <person name="Nakamura Y."/>
            <person name="Ichinomiya M."/>
            <person name="Saitoh K."/>
            <person name="Sato N."/>
            <person name="Blanc-Mathieu R."/>
            <person name="Endo H."/>
            <person name="Kuwata A."/>
            <person name="Ogata H."/>
        </authorList>
    </citation>
    <scope>NUCLEOTIDE SEQUENCE</scope>
</reference>